<evidence type="ECO:0000256" key="3">
    <source>
        <dbReference type="ARBA" id="ARBA00022630"/>
    </source>
</evidence>
<dbReference type="GO" id="GO:0016491">
    <property type="term" value="F:oxidoreductase activity"/>
    <property type="evidence" value="ECO:0007669"/>
    <property type="project" value="UniProtKB-KW"/>
</dbReference>
<dbReference type="KEGG" id="pgin:FRZ67_15995"/>
<evidence type="ECO:0000256" key="4">
    <source>
        <dbReference type="ARBA" id="ARBA00022643"/>
    </source>
</evidence>
<dbReference type="PANTHER" id="PTHR43821:SF1">
    <property type="entry name" value="NAD(P)H NITROREDUCTASE YDJA-RELATED"/>
    <property type="match status" value="1"/>
</dbReference>
<evidence type="ECO:0000256" key="1">
    <source>
        <dbReference type="ARBA" id="ARBA00001917"/>
    </source>
</evidence>
<dbReference type="RefSeq" id="WP_147191052.1">
    <property type="nucleotide sequence ID" value="NZ_CP042435.1"/>
</dbReference>
<dbReference type="InterPro" id="IPR000415">
    <property type="entry name" value="Nitroreductase-like"/>
</dbReference>
<evidence type="ECO:0000256" key="2">
    <source>
        <dbReference type="ARBA" id="ARBA00007118"/>
    </source>
</evidence>
<dbReference type="InterPro" id="IPR052530">
    <property type="entry name" value="NAD(P)H_nitroreductase"/>
</dbReference>
<comment type="similarity">
    <text evidence="2">Belongs to the nitroreductase family.</text>
</comment>
<dbReference type="InterPro" id="IPR029479">
    <property type="entry name" value="Nitroreductase"/>
</dbReference>
<keyword evidence="3" id="KW-0285">Flavoprotein</keyword>
<accession>A0A5B8VCK6</accession>
<evidence type="ECO:0000259" key="8">
    <source>
        <dbReference type="Pfam" id="PF00881"/>
    </source>
</evidence>
<dbReference type="Gene3D" id="3.40.109.10">
    <property type="entry name" value="NADH Oxidase"/>
    <property type="match status" value="1"/>
</dbReference>
<keyword evidence="5" id="KW-0521">NADP</keyword>
<evidence type="ECO:0000313" key="10">
    <source>
        <dbReference type="Proteomes" id="UP000321533"/>
    </source>
</evidence>
<organism evidence="9 10">
    <name type="scientific">Panacibacter ginsenosidivorans</name>
    <dbReference type="NCBI Taxonomy" id="1813871"/>
    <lineage>
        <taxon>Bacteria</taxon>
        <taxon>Pseudomonadati</taxon>
        <taxon>Bacteroidota</taxon>
        <taxon>Chitinophagia</taxon>
        <taxon>Chitinophagales</taxon>
        <taxon>Chitinophagaceae</taxon>
        <taxon>Panacibacter</taxon>
    </lineage>
</organism>
<protein>
    <submittedName>
        <fullName evidence="9">Nitroreductase</fullName>
    </submittedName>
</protein>
<dbReference type="Proteomes" id="UP000321533">
    <property type="component" value="Chromosome"/>
</dbReference>
<dbReference type="OrthoDB" id="9804207at2"/>
<feature type="domain" description="Nitroreductase" evidence="8">
    <location>
        <begin position="11"/>
        <end position="172"/>
    </location>
</feature>
<dbReference type="EMBL" id="CP042435">
    <property type="protein sequence ID" value="QEC68733.1"/>
    <property type="molecule type" value="Genomic_DNA"/>
</dbReference>
<proteinExistence type="inferred from homology"/>
<evidence type="ECO:0000313" key="9">
    <source>
        <dbReference type="EMBL" id="QEC68733.1"/>
    </source>
</evidence>
<dbReference type="AlphaFoldDB" id="A0A5B8VCK6"/>
<dbReference type="PANTHER" id="PTHR43821">
    <property type="entry name" value="NAD(P)H NITROREDUCTASE YDJA-RELATED"/>
    <property type="match status" value="1"/>
</dbReference>
<keyword evidence="10" id="KW-1185">Reference proteome</keyword>
<name>A0A5B8VCK6_9BACT</name>
<dbReference type="SUPFAM" id="SSF55469">
    <property type="entry name" value="FMN-dependent nitroreductase-like"/>
    <property type="match status" value="1"/>
</dbReference>
<evidence type="ECO:0000256" key="7">
    <source>
        <dbReference type="ARBA" id="ARBA00023027"/>
    </source>
</evidence>
<dbReference type="Pfam" id="PF00881">
    <property type="entry name" value="Nitroreductase"/>
    <property type="match status" value="1"/>
</dbReference>
<evidence type="ECO:0000256" key="5">
    <source>
        <dbReference type="ARBA" id="ARBA00022857"/>
    </source>
</evidence>
<dbReference type="CDD" id="cd02135">
    <property type="entry name" value="YdjA-like"/>
    <property type="match status" value="1"/>
</dbReference>
<comment type="cofactor">
    <cofactor evidence="1">
        <name>FMN</name>
        <dbReference type="ChEBI" id="CHEBI:58210"/>
    </cofactor>
</comment>
<gene>
    <name evidence="9" type="ORF">FRZ67_15995</name>
</gene>
<evidence type="ECO:0000256" key="6">
    <source>
        <dbReference type="ARBA" id="ARBA00023002"/>
    </source>
</evidence>
<keyword evidence="4" id="KW-0288">FMN</keyword>
<dbReference type="InterPro" id="IPR026021">
    <property type="entry name" value="YdjA-like"/>
</dbReference>
<sequence length="193" mass="21750">MTNFETLQHIIKGRRSSKPALMNGKKIDNSIIQQLLELADWAPTHGHTEPWRFVVYSGDTVQQFCNDHAELYKANTPEGKFLTANYEKLKHQGDNLSHIILVYMKRGNNPKIPALEEMSAVACAVENFLLGASTLNIAVLWGSGGMTHHPAMKNYLGLAEEDIMMGLLYLGYTDEPVKEGKRIVPLEEKIIWK</sequence>
<keyword evidence="6" id="KW-0560">Oxidoreductase</keyword>
<reference evidence="9 10" key="1">
    <citation type="journal article" date="2016" name="Int. J. Syst. Evol. Microbiol.">
        <title>Panacibacter ginsenosidivorans gen. nov., sp. nov., with ginsenoside converting activity isolated from soil of a ginseng field.</title>
        <authorList>
            <person name="Siddiqi M.Z."/>
            <person name="Muhammad Shafi S."/>
            <person name="Choi K.D."/>
            <person name="Im W.T."/>
        </authorList>
    </citation>
    <scope>NUCLEOTIDE SEQUENCE [LARGE SCALE GENOMIC DNA]</scope>
    <source>
        <strain evidence="9 10">Gsoil1550</strain>
    </source>
</reference>
<keyword evidence="7" id="KW-0520">NAD</keyword>